<dbReference type="SUPFAM" id="SSF53300">
    <property type="entry name" value="vWA-like"/>
    <property type="match status" value="7"/>
</dbReference>
<dbReference type="SMART" id="SM00327">
    <property type="entry name" value="VWA"/>
    <property type="match status" value="7"/>
</dbReference>
<evidence type="ECO:0000259" key="2">
    <source>
        <dbReference type="PROSITE" id="PS50234"/>
    </source>
</evidence>
<dbReference type="InterPro" id="IPR050525">
    <property type="entry name" value="ECM_Assembly_Org"/>
</dbReference>
<name>A0A1I8B1Q8_MELHA</name>
<feature type="domain" description="VWFA" evidence="2">
    <location>
        <begin position="674"/>
        <end position="848"/>
    </location>
</feature>
<feature type="region of interest" description="Disordered" evidence="1">
    <location>
        <begin position="1589"/>
        <end position="1620"/>
    </location>
</feature>
<feature type="domain" description="VWFA" evidence="2">
    <location>
        <begin position="194"/>
        <end position="377"/>
    </location>
</feature>
<protein>
    <submittedName>
        <fullName evidence="4">VWFA domain-containing protein</fullName>
    </submittedName>
</protein>
<feature type="domain" description="VWFA" evidence="2">
    <location>
        <begin position="1184"/>
        <end position="1357"/>
    </location>
</feature>
<feature type="domain" description="VWFA" evidence="2">
    <location>
        <begin position="1"/>
        <end position="82"/>
    </location>
</feature>
<dbReference type="PANTHER" id="PTHR24020:SF84">
    <property type="entry name" value="VWFA DOMAIN-CONTAINING PROTEIN"/>
    <property type="match status" value="1"/>
</dbReference>
<feature type="domain" description="VWFA" evidence="2">
    <location>
        <begin position="1840"/>
        <end position="2017"/>
    </location>
</feature>
<dbReference type="InterPro" id="IPR036465">
    <property type="entry name" value="vWFA_dom_sf"/>
</dbReference>
<feature type="domain" description="VWFA" evidence="2">
    <location>
        <begin position="1407"/>
        <end position="1577"/>
    </location>
</feature>
<feature type="domain" description="VWFA" evidence="2">
    <location>
        <begin position="935"/>
        <end position="1105"/>
    </location>
</feature>
<dbReference type="CDD" id="cd01450">
    <property type="entry name" value="vWFA_subfamily_ECM"/>
    <property type="match status" value="2"/>
</dbReference>
<dbReference type="PROSITE" id="PS50234">
    <property type="entry name" value="VWFA"/>
    <property type="match status" value="8"/>
</dbReference>
<sequence length="2020" mass="227115">MGGRRNSKKILILISDGHGQEFWSRAQAVGRRLQQTPSLISFAVSASQDFNFPELMLYIGNQKRIFVGKSHKEFVSTFSSIINNCLDSKNGKNKEVEKDILTNGSKNKFTEIFTNLSKIEQQPNNNLKNFSLGNDLQIRQKDEPLEKENKDNLMDGNNEKIFNFGERLIMPNNVGSQKTILSTTPSLPNDCPTDLLFVIDSFNAADGISSPFEKQLALAVQLVGRLPSTDVDLGRIRLAALSFGREPRLEARWSEHLGKLDFQRRLRSIRPTKVQSSFASAVNLTLQEINIQRRQSARLLMFVLWSGSNGRNTAEELSKAVRPFNSLQKSELFAVAVTPSAQLTRLKSLVGDQWHVFIDARAKQFVEQVAKILLECVLPPSGRHESKGELLDSHEPINSVERVEHLQIAAKALQRESPLDCENDPIDLIILLNADPKQTLPEQFDALKRAAKDTIRQAPPEQFQNRIRVSIWSGTPLQKQEPLTLDDALFAIDRIDWPNEETSISLTEALGIALAETFKSGRGEEARSALVLLTDGYSSEKNGNNKKLQKSLESQTIAIFGLNFGNSKFNENIQNQISSNTFSSKPSFLRLFNARGQGQMAKFVDEFQRRIIRCRGEMKIRRADSVLINNNFGGIKRQRDLRFRNENDGKIVRSSQIQRDSPQPLNNNGECKADLMFVIDTSQSVEEEFREQLDLVLELISRLPDKNFENRNIQIGTVSFHRNALLHFTIGEIKEKHKIFEAISNIQHTGGSTSAVSGINLALEQIEKRRRFDAKQIIVLVSDGNSQDPWGDVVATSGRLKASGVELFAVTVSHDHFFRELELLAGNEMKVYINSRTKQFFEEIEKVLICNKNIETFSNFPSETLINKNQNLTKLEAISDFPFKRLINTNTIVQSEQKQSEHLFFSSFSTVSPSLIISPIVTTTNISPSTLFPTLFETSRTTASANDCNIQNVDILFILDTSTSVEKRLSISLIIFNKKASIQFPFLIGRQQNDILKEIKNVEHTGGPTSLVAASETALEEILKNHRSNARLIIILITDGHSQDEWSKVQIASQKLRNATNELYAISFSDNFAQNELLEYIKNPKRIYTDRGSDERFLREVSNSIVGCPGREETLTEVNTDNNLIKPAKALGGIVQKTRILELNEEERDDRFERDEEIKSVQTSEINENNEKNILPNCSFSKMDLIIILDASSSRESVFEHQRELALSLIERLPISVDDTHVAIGINSFTNVPVLRQTLGLGRNREMVRKAIEDISYRGGSTLTSKAVELAVQDLEKGKRPDALQVIVLMNDGMSQDPWDNVLAASKKLAQSGAERFGVALGEEVDLRELEHYVGDKKRIYRDGSTERFLQDIVGLINNKSCFDNSEKKSENLDKNDKENNEGGDGGPREFGDFQRDDSTCQKAKLDLIVVLDNTDSTGNDPKLSSNRYLLLDVLGSLPLSHRVRLAVISIGEQRQELSFSEAQDRESVFKRIERINSISVRPNYSKAVETAINYYNGAGRKPEGNGLILIVGDGKNDLEGAEERKRVGGTPGLSCHAVDSSKEVDEQTLSAFTGSTERIYPYDRNAEFAHFLLSKALECQPSEALNSSSNFFSAGSEEQIEKTKEDEEMEEEPFERREIKNNSSKQILIEEKRIIDEIEEETEENKNQRQKDIIAIPLKKEEEEETFNLNLENKIILPNKQKLNENNLKNNEKIVLSRINTTKSILTTSTVPPTLINLSTTKSPTINSLRTTNKQNVFNINGNNFRNNLRGIELRKHFVENITIPPTTTRKPTTSKQTSTTTKKQQIILETITNKQIISSQRIHPPLQFTTSSSLSTQSTTTSTFSTPTTKFKPGCLIDLILLIDSSGSVEQAFEQEKRLAADIIRKLRLGPQNAHVALIKFAAADKVRTIQSFLAPQSQERLLYLLKNIPFSDGITAIHSALQQAISEYTIERGARPGVATPIAVVITDGFGQHDFSIESLELHKLIPNIFAVAVNNNETMPFARDELARISGDPNRVFTDKSISELHKQLDEKLRGC</sequence>
<keyword evidence="3" id="KW-1185">Reference proteome</keyword>
<feature type="region of interest" description="Disordered" evidence="1">
    <location>
        <begin position="1366"/>
        <end position="1396"/>
    </location>
</feature>
<dbReference type="OMA" id="MVRHAIE"/>
<evidence type="ECO:0000313" key="3">
    <source>
        <dbReference type="Proteomes" id="UP000095281"/>
    </source>
</evidence>
<dbReference type="Gene3D" id="3.40.50.410">
    <property type="entry name" value="von Willebrand factor, type A domain"/>
    <property type="match status" value="7"/>
</dbReference>
<dbReference type="Proteomes" id="UP000095281">
    <property type="component" value="Unplaced"/>
</dbReference>
<proteinExistence type="predicted"/>
<dbReference type="InterPro" id="IPR002035">
    <property type="entry name" value="VWF_A"/>
</dbReference>
<dbReference type="Pfam" id="PF00092">
    <property type="entry name" value="VWA"/>
    <property type="match status" value="7"/>
</dbReference>
<dbReference type="WBParaSite" id="MhA1_Contig1203.frz3.gene4">
    <property type="protein sequence ID" value="MhA1_Contig1203.frz3.gene4"/>
    <property type="gene ID" value="MhA1_Contig1203.frz3.gene4"/>
</dbReference>
<dbReference type="PANTHER" id="PTHR24020">
    <property type="entry name" value="COLLAGEN ALPHA"/>
    <property type="match status" value="1"/>
</dbReference>
<organism evidence="3 4">
    <name type="scientific">Meloidogyne hapla</name>
    <name type="common">Root-knot nematode worm</name>
    <dbReference type="NCBI Taxonomy" id="6305"/>
    <lineage>
        <taxon>Eukaryota</taxon>
        <taxon>Metazoa</taxon>
        <taxon>Ecdysozoa</taxon>
        <taxon>Nematoda</taxon>
        <taxon>Chromadorea</taxon>
        <taxon>Rhabditida</taxon>
        <taxon>Tylenchina</taxon>
        <taxon>Tylenchomorpha</taxon>
        <taxon>Tylenchoidea</taxon>
        <taxon>Meloidogynidae</taxon>
        <taxon>Meloidogyninae</taxon>
        <taxon>Meloidogyne</taxon>
    </lineage>
</organism>
<accession>A0A1I8B1Q8</accession>
<evidence type="ECO:0000256" key="1">
    <source>
        <dbReference type="SAM" id="MobiDB-lite"/>
    </source>
</evidence>
<evidence type="ECO:0000313" key="4">
    <source>
        <dbReference type="WBParaSite" id="MhA1_Contig1203.frz3.gene4"/>
    </source>
</evidence>
<feature type="domain" description="VWFA" evidence="2">
    <location>
        <begin position="427"/>
        <end position="607"/>
    </location>
</feature>
<reference evidence="4" key="1">
    <citation type="submission" date="2016-11" db="UniProtKB">
        <authorList>
            <consortium name="WormBaseParasite"/>
        </authorList>
    </citation>
    <scope>IDENTIFICATION</scope>
</reference>
<dbReference type="CDD" id="cd00198">
    <property type="entry name" value="vWFA"/>
    <property type="match status" value="2"/>
</dbReference>